<comment type="cofactor">
    <cofactor evidence="1">
        <name>Mg(2+)</name>
        <dbReference type="ChEBI" id="CHEBI:18420"/>
    </cofactor>
</comment>
<evidence type="ECO:0000256" key="12">
    <source>
        <dbReference type="ARBA" id="ARBA00023254"/>
    </source>
</evidence>
<evidence type="ECO:0000256" key="7">
    <source>
        <dbReference type="ARBA" id="ARBA00022801"/>
    </source>
</evidence>
<comment type="subcellular location">
    <subcellularLocation>
        <location evidence="2">Nucleus</location>
    </subcellularLocation>
</comment>
<evidence type="ECO:0000313" key="15">
    <source>
        <dbReference type="Proteomes" id="UP000815677"/>
    </source>
</evidence>
<dbReference type="Gene3D" id="3.40.50.10130">
    <property type="match status" value="1"/>
</dbReference>
<evidence type="ECO:0000313" key="14">
    <source>
        <dbReference type="EMBL" id="GAT52522.1"/>
    </source>
</evidence>
<name>A0ABQ0LPQ3_MYCCL</name>
<evidence type="ECO:0000256" key="10">
    <source>
        <dbReference type="ARBA" id="ARBA00023204"/>
    </source>
</evidence>
<evidence type="ECO:0000256" key="9">
    <source>
        <dbReference type="ARBA" id="ARBA00023172"/>
    </source>
</evidence>
<evidence type="ECO:0000256" key="2">
    <source>
        <dbReference type="ARBA" id="ARBA00004123"/>
    </source>
</evidence>
<keyword evidence="7" id="KW-0378">Hydrolase</keyword>
<evidence type="ECO:0000256" key="4">
    <source>
        <dbReference type="ARBA" id="ARBA00022723"/>
    </source>
</evidence>
<gene>
    <name evidence="14" type="ORF">MCHLO_09564</name>
</gene>
<evidence type="ECO:0000256" key="13">
    <source>
        <dbReference type="SAM" id="MobiDB-lite"/>
    </source>
</evidence>
<dbReference type="PANTHER" id="PTHR21077:SF5">
    <property type="entry name" value="CROSSOVER JUNCTION ENDONUCLEASE MMS4"/>
    <property type="match status" value="1"/>
</dbReference>
<organism evidence="14 15">
    <name type="scientific">Mycena chlorophos</name>
    <name type="common">Agaric fungus</name>
    <name type="synonym">Agaricus chlorophos</name>
    <dbReference type="NCBI Taxonomy" id="658473"/>
    <lineage>
        <taxon>Eukaryota</taxon>
        <taxon>Fungi</taxon>
        <taxon>Dikarya</taxon>
        <taxon>Basidiomycota</taxon>
        <taxon>Agaricomycotina</taxon>
        <taxon>Agaricomycetes</taxon>
        <taxon>Agaricomycetidae</taxon>
        <taxon>Agaricales</taxon>
        <taxon>Marasmiineae</taxon>
        <taxon>Mycenaceae</taxon>
        <taxon>Mycena</taxon>
    </lineage>
</organism>
<dbReference type="Gene3D" id="1.10.150.670">
    <property type="entry name" value="Crossover junction endonuclease EME1, DNA-binding domain"/>
    <property type="match status" value="1"/>
</dbReference>
<accession>A0ABQ0LPQ3</accession>
<keyword evidence="5" id="KW-0255">Endonuclease</keyword>
<sequence>MRSSSIIIELSDSDSDASPPTSSQVATSVIDLLDSDDEPPRPSRSCSSLSQYHLRELTDSDDDELPPTFTLSASQSHKAKSKRKRDSDSEYESSESEVLRESPPKIQRKAPTKGPGKTAEEKARDKEAKSSEKELQKQEKAAQKAADKRHEDARKAAAKDYRKRHKEENKLVSDKKTTLKDMEIVFPVIFAEPGKRPLYDAFRDRVAEYHMTVSLAQAREVRGLDVFSWTRTKRSEYNIATREWDPVDEYVAKEATAAVYLEAARLVALLDEEKGSDVASQLHKAFLHDHLQIFFIVNGMGAFIREQGMRAVDVRDQVERAVASLQMAEGIHFLYTESIPDAVERLYDLSADLGIKPYKIIERSHLPFCSDTEQRSGTSLADTWLKMLTQVHRLTPSMAEGIVENFPTPRSLMEAFEQTQTQAEIDGMIAGLRVERNVDGTMRKRGNGIDKGISSKVGTTLWGRDPLALVAKGTHK</sequence>
<evidence type="ECO:0000256" key="8">
    <source>
        <dbReference type="ARBA" id="ARBA00022842"/>
    </source>
</evidence>
<keyword evidence="15" id="KW-1185">Reference proteome</keyword>
<evidence type="ECO:0008006" key="16">
    <source>
        <dbReference type="Google" id="ProtNLM"/>
    </source>
</evidence>
<keyword evidence="12" id="KW-0469">Meiosis</keyword>
<keyword evidence="3" id="KW-0540">Nuclease</keyword>
<evidence type="ECO:0000256" key="6">
    <source>
        <dbReference type="ARBA" id="ARBA00022763"/>
    </source>
</evidence>
<dbReference type="PANTHER" id="PTHR21077">
    <property type="entry name" value="EME1 PROTEIN"/>
    <property type="match status" value="1"/>
</dbReference>
<evidence type="ECO:0000256" key="3">
    <source>
        <dbReference type="ARBA" id="ARBA00022722"/>
    </source>
</evidence>
<keyword evidence="11" id="KW-0539">Nucleus</keyword>
<keyword evidence="10" id="KW-0234">DNA repair</keyword>
<feature type="region of interest" description="Disordered" evidence="13">
    <location>
        <begin position="1"/>
        <end position="170"/>
    </location>
</feature>
<evidence type="ECO:0000256" key="1">
    <source>
        <dbReference type="ARBA" id="ARBA00001946"/>
    </source>
</evidence>
<keyword evidence="6" id="KW-0227">DNA damage</keyword>
<evidence type="ECO:0000256" key="5">
    <source>
        <dbReference type="ARBA" id="ARBA00022759"/>
    </source>
</evidence>
<dbReference type="Pfam" id="PF21292">
    <property type="entry name" value="EME1-MUS81_C"/>
    <property type="match status" value="1"/>
</dbReference>
<reference evidence="14" key="1">
    <citation type="submission" date="2014-09" db="EMBL/GenBank/DDBJ databases">
        <title>Genome sequence of the luminous mushroom Mycena chlorophos for searching fungal bioluminescence genes.</title>
        <authorList>
            <person name="Tanaka Y."/>
            <person name="Kasuga D."/>
            <person name="Oba Y."/>
            <person name="Hase S."/>
            <person name="Sato K."/>
            <person name="Oba Y."/>
            <person name="Sakakibara Y."/>
        </authorList>
    </citation>
    <scope>NUCLEOTIDE SEQUENCE</scope>
</reference>
<keyword evidence="9" id="KW-0233">DNA recombination</keyword>
<dbReference type="InterPro" id="IPR033310">
    <property type="entry name" value="Mms4/EME1/EME2"/>
</dbReference>
<protein>
    <recommendedName>
        <fullName evidence="16">ERCC4 domain-containing protein</fullName>
    </recommendedName>
</protein>
<keyword evidence="4" id="KW-0479">Metal-binding</keyword>
<dbReference type="InterPro" id="IPR042530">
    <property type="entry name" value="EME1/EME2_C"/>
</dbReference>
<feature type="compositionally biased region" description="Low complexity" evidence="13">
    <location>
        <begin position="1"/>
        <end position="23"/>
    </location>
</feature>
<keyword evidence="8" id="KW-0460">Magnesium</keyword>
<proteinExistence type="predicted"/>
<feature type="compositionally biased region" description="Basic and acidic residues" evidence="13">
    <location>
        <begin position="118"/>
        <end position="170"/>
    </location>
</feature>
<dbReference type="EMBL" id="DF847781">
    <property type="protein sequence ID" value="GAT52522.1"/>
    <property type="molecule type" value="Genomic_DNA"/>
</dbReference>
<evidence type="ECO:0000256" key="11">
    <source>
        <dbReference type="ARBA" id="ARBA00023242"/>
    </source>
</evidence>
<dbReference type="Proteomes" id="UP000815677">
    <property type="component" value="Unassembled WGS sequence"/>
</dbReference>